<dbReference type="Proteomes" id="UP000597038">
    <property type="component" value="Unassembled WGS sequence"/>
</dbReference>
<evidence type="ECO:0000313" key="6">
    <source>
        <dbReference type="Proteomes" id="UP000256562"/>
    </source>
</evidence>
<protein>
    <submittedName>
        <fullName evidence="3">Uncharacterized protein</fullName>
    </submittedName>
</protein>
<dbReference type="EMBL" id="QKYD01000146">
    <property type="protein sequence ID" value="REI19782.1"/>
    <property type="molecule type" value="Genomic_DNA"/>
</dbReference>
<dbReference type="EMBL" id="QKXQ01000011">
    <property type="protein sequence ID" value="REI01550.1"/>
    <property type="molecule type" value="Genomic_DNA"/>
</dbReference>
<feature type="transmembrane region" description="Helical" evidence="1">
    <location>
        <begin position="35"/>
        <end position="54"/>
    </location>
</feature>
<evidence type="ECO:0000313" key="2">
    <source>
        <dbReference type="EMBL" id="MBH9581139.1"/>
    </source>
</evidence>
<proteinExistence type="predicted"/>
<evidence type="ECO:0000313" key="3">
    <source>
        <dbReference type="EMBL" id="REI01550.1"/>
    </source>
</evidence>
<feature type="transmembrane region" description="Helical" evidence="1">
    <location>
        <begin position="7"/>
        <end position="29"/>
    </location>
</feature>
<dbReference type="Proteomes" id="UP000256562">
    <property type="component" value="Unassembled WGS sequence"/>
</dbReference>
<dbReference type="NCBIfam" id="NF041554">
    <property type="entry name" value="SA1362_fam"/>
    <property type="match status" value="1"/>
</dbReference>
<dbReference type="AlphaFoldDB" id="A0A2K3Z8R9"/>
<sequence>MSLSQKIIFGVIIIIALLGLVLNLDLLLWSIMRTIISVGVMIAIIYAIYFFFFMTPTQRKYKMTLWKNKFKWRK</sequence>
<organism evidence="3 6">
    <name type="scientific">Staphylococcus felis</name>
    <dbReference type="NCBI Taxonomy" id="46127"/>
    <lineage>
        <taxon>Bacteria</taxon>
        <taxon>Bacillati</taxon>
        <taxon>Bacillota</taxon>
        <taxon>Bacilli</taxon>
        <taxon>Bacillales</taxon>
        <taxon>Staphylococcaceae</taxon>
        <taxon>Staphylococcus</taxon>
    </lineage>
</organism>
<dbReference type="GeneID" id="48058405"/>
<evidence type="ECO:0000313" key="7">
    <source>
        <dbReference type="Proteomes" id="UP000597038"/>
    </source>
</evidence>
<dbReference type="KEGG" id="sfq:C7J90_09210"/>
<dbReference type="InterPro" id="IPR048110">
    <property type="entry name" value="SA1362/YqhP-like"/>
</dbReference>
<dbReference type="Proteomes" id="UP000256337">
    <property type="component" value="Unassembled WGS sequence"/>
</dbReference>
<reference evidence="2 7" key="2">
    <citation type="submission" date="2020-12" db="EMBL/GenBank/DDBJ databases">
        <title>Genomic analysis of Staphylococcus felis from a cat with skin infection.</title>
        <authorList>
            <person name="Aslantas O."/>
            <person name="Keskin O."/>
            <person name="Buyukaltay K."/>
            <person name="Gullu Yucetepe A."/>
        </authorList>
    </citation>
    <scope>NUCLEOTIDE SEQUENCE [LARGE SCALE GENOMIC DNA]</scope>
    <source>
        <strain evidence="2 7">HARRANVET</strain>
    </source>
</reference>
<evidence type="ECO:0000313" key="5">
    <source>
        <dbReference type="Proteomes" id="UP000256337"/>
    </source>
</evidence>
<evidence type="ECO:0000313" key="4">
    <source>
        <dbReference type="EMBL" id="REI19782.1"/>
    </source>
</evidence>
<gene>
    <name evidence="4" type="ORF">DOS76_10510</name>
    <name evidence="3" type="ORF">DOS83_00210</name>
    <name evidence="2" type="ORF">I9026_07085</name>
</gene>
<keyword evidence="1" id="KW-0812">Transmembrane</keyword>
<reference evidence="5 6" key="1">
    <citation type="journal article" date="2018" name="Vet. Microbiol.">
        <title>Characterisation of Staphylococcus felis isolated from cats using whole genome sequencing.</title>
        <authorList>
            <person name="Worthing K."/>
            <person name="Pang S."/>
            <person name="Trott D.J."/>
            <person name="Abraham S."/>
            <person name="Coombs G.W."/>
            <person name="Jordan D."/>
            <person name="McIntyre L."/>
            <person name="Davies M.R."/>
            <person name="Norris J."/>
        </authorList>
    </citation>
    <scope>NUCLEOTIDE SEQUENCE [LARGE SCALE GENOMIC DNA]</scope>
    <source>
        <strain evidence="4 5">F25</strain>
        <strain evidence="3 6">F9</strain>
    </source>
</reference>
<keyword evidence="7" id="KW-1185">Reference proteome</keyword>
<accession>A0A2K3Z8R9</accession>
<dbReference type="EMBL" id="JAEDAQ010000010">
    <property type="protein sequence ID" value="MBH9581139.1"/>
    <property type="molecule type" value="Genomic_DNA"/>
</dbReference>
<evidence type="ECO:0000256" key="1">
    <source>
        <dbReference type="SAM" id="Phobius"/>
    </source>
</evidence>
<dbReference type="RefSeq" id="WP_103210228.1">
    <property type="nucleotide sequence ID" value="NZ_CAJUZR010000004.1"/>
</dbReference>
<keyword evidence="1" id="KW-0472">Membrane</keyword>
<name>A0A2K3Z8R9_9STAP</name>
<comment type="caution">
    <text evidence="3">The sequence shown here is derived from an EMBL/GenBank/DDBJ whole genome shotgun (WGS) entry which is preliminary data.</text>
</comment>
<keyword evidence="1" id="KW-1133">Transmembrane helix</keyword>